<dbReference type="PANTHER" id="PTHR32089">
    <property type="entry name" value="METHYL-ACCEPTING CHEMOTAXIS PROTEIN MCPB"/>
    <property type="match status" value="1"/>
</dbReference>
<keyword evidence="8" id="KW-1133">Transmembrane helix</keyword>
<dbReference type="PROSITE" id="PS50885">
    <property type="entry name" value="HAMP"/>
    <property type="match status" value="1"/>
</dbReference>
<dbReference type="PROSITE" id="PS50111">
    <property type="entry name" value="CHEMOTAXIS_TRANSDUC_2"/>
    <property type="match status" value="1"/>
</dbReference>
<dbReference type="PANTHER" id="PTHR32089:SF112">
    <property type="entry name" value="LYSOZYME-LIKE PROTEIN-RELATED"/>
    <property type="match status" value="1"/>
</dbReference>
<evidence type="ECO:0000256" key="3">
    <source>
        <dbReference type="ARBA" id="ARBA00023136"/>
    </source>
</evidence>
<dbReference type="EMBL" id="BORS01000009">
    <property type="protein sequence ID" value="GIO43064.1"/>
    <property type="molecule type" value="Genomic_DNA"/>
</dbReference>
<protein>
    <submittedName>
        <fullName evidence="11">Methyl-accepting chemotaxis protein</fullName>
    </submittedName>
</protein>
<proteinExistence type="inferred from homology"/>
<evidence type="ECO:0000256" key="1">
    <source>
        <dbReference type="ARBA" id="ARBA00004236"/>
    </source>
</evidence>
<dbReference type="InterPro" id="IPR004089">
    <property type="entry name" value="MCPsignal_dom"/>
</dbReference>
<comment type="caution">
    <text evidence="11">The sequence shown here is derived from an EMBL/GenBank/DDBJ whole genome shotgun (WGS) entry which is preliminary data.</text>
</comment>
<dbReference type="PROSITE" id="PS51257">
    <property type="entry name" value="PROKAR_LIPOPROTEIN"/>
    <property type="match status" value="1"/>
</dbReference>
<reference evidence="11" key="1">
    <citation type="submission" date="2021-03" db="EMBL/GenBank/DDBJ databases">
        <title>Antimicrobial resistance genes in bacteria isolated from Japanese honey, and their potential for conferring macrolide and lincosamide resistance in the American foulbrood pathogen Paenibacillus larvae.</title>
        <authorList>
            <person name="Okamoto M."/>
            <person name="Kumagai M."/>
            <person name="Kanamori H."/>
            <person name="Takamatsu D."/>
        </authorList>
    </citation>
    <scope>NUCLEOTIDE SEQUENCE</scope>
    <source>
        <strain evidence="11">J41TS4</strain>
    </source>
</reference>
<keyword evidence="4 6" id="KW-0807">Transducer</keyword>
<evidence type="ECO:0000256" key="4">
    <source>
        <dbReference type="ARBA" id="ARBA00023224"/>
    </source>
</evidence>
<dbReference type="GO" id="GO:0007165">
    <property type="term" value="P:signal transduction"/>
    <property type="evidence" value="ECO:0007669"/>
    <property type="project" value="UniProtKB-KW"/>
</dbReference>
<dbReference type="Pfam" id="PF00672">
    <property type="entry name" value="HAMP"/>
    <property type="match status" value="1"/>
</dbReference>
<feature type="domain" description="HAMP" evidence="10">
    <location>
        <begin position="203"/>
        <end position="255"/>
    </location>
</feature>
<sequence>MFKSLTGKILLIIVVLISACTISFTAISSFEIQQSVTRQMKDDGSTLVANIKRAVIQDEILNPEDLQNIFQSIKEDSGGNIVYVSLSDSNSNLIVSDNSQLDQGQSASQGDATSAASTTAHSSVAKVVENKEAIGTILQMPSGEKVYNISTDFAYNQELSGVLNVGISLENMYDQIRQSFVWTLTISLIIMIAAVLIGIIAAKKIIHPLTRMSQQLKKYAEGDFTCELQFKQKDEIGVMSRDLANMRQTLGVLVTNIQRSSKQIADNSHMLSSVISESASSTEEISRAADELAAGAGELANYSQEGLNRLQTLADEIIRLTDQAKEMKARIEQVDEASISGMNSVRELQEAVDNNAALTLEIGKEMDDLASKSELITEITAVIRAVSEQTNLLALNAMIESARAGEQGRGFAVVADQIRKLAEQTASSVQNIEGIVQQVNGAIVKTQNHMHQGTRLARRTTEASADTGQAFGEIKHSVAEVIQGIEVLVQGIHQLNQDKDGTVLAMHSIATITQESTASTEEISASIEQELATMEQISHSTDDLNEVVREMEELTGRFKF</sequence>
<dbReference type="SMART" id="SM00283">
    <property type="entry name" value="MA"/>
    <property type="match status" value="1"/>
</dbReference>
<evidence type="ECO:0000259" key="10">
    <source>
        <dbReference type="PROSITE" id="PS50885"/>
    </source>
</evidence>
<keyword evidence="8" id="KW-0812">Transmembrane</keyword>
<name>A0A919Y3G6_9BACL</name>
<feature type="transmembrane region" description="Helical" evidence="8">
    <location>
        <begin position="180"/>
        <end position="202"/>
    </location>
</feature>
<dbReference type="GO" id="GO:0004888">
    <property type="term" value="F:transmembrane signaling receptor activity"/>
    <property type="evidence" value="ECO:0007669"/>
    <property type="project" value="InterPro"/>
</dbReference>
<dbReference type="CDD" id="cd06225">
    <property type="entry name" value="HAMP"/>
    <property type="match status" value="1"/>
</dbReference>
<comment type="similarity">
    <text evidence="5">Belongs to the methyl-accepting chemotaxis (MCP) protein family.</text>
</comment>
<dbReference type="Pfam" id="PF00015">
    <property type="entry name" value="MCPsignal"/>
    <property type="match status" value="1"/>
</dbReference>
<dbReference type="GO" id="GO:0006935">
    <property type="term" value="P:chemotaxis"/>
    <property type="evidence" value="ECO:0007669"/>
    <property type="project" value="InterPro"/>
</dbReference>
<evidence type="ECO:0000256" key="8">
    <source>
        <dbReference type="SAM" id="Phobius"/>
    </source>
</evidence>
<dbReference type="SUPFAM" id="SSF58104">
    <property type="entry name" value="Methyl-accepting chemotaxis protein (MCP) signaling domain"/>
    <property type="match status" value="1"/>
</dbReference>
<keyword evidence="12" id="KW-1185">Reference proteome</keyword>
<dbReference type="PRINTS" id="PR00260">
    <property type="entry name" value="CHEMTRNSDUCR"/>
</dbReference>
<keyword evidence="7" id="KW-0175">Coiled coil</keyword>
<evidence type="ECO:0000256" key="5">
    <source>
        <dbReference type="ARBA" id="ARBA00029447"/>
    </source>
</evidence>
<dbReference type="AlphaFoldDB" id="A0A919Y3G6"/>
<dbReference type="Proteomes" id="UP000678895">
    <property type="component" value="Unassembled WGS sequence"/>
</dbReference>
<keyword evidence="3 8" id="KW-0472">Membrane</keyword>
<organism evidence="11 12">
    <name type="scientific">Paenibacillus apis</name>
    <dbReference type="NCBI Taxonomy" id="1792174"/>
    <lineage>
        <taxon>Bacteria</taxon>
        <taxon>Bacillati</taxon>
        <taxon>Bacillota</taxon>
        <taxon>Bacilli</taxon>
        <taxon>Bacillales</taxon>
        <taxon>Paenibacillaceae</taxon>
        <taxon>Paenibacillus</taxon>
    </lineage>
</organism>
<evidence type="ECO:0000259" key="9">
    <source>
        <dbReference type="PROSITE" id="PS50111"/>
    </source>
</evidence>
<dbReference type="SMART" id="SM00304">
    <property type="entry name" value="HAMP"/>
    <property type="match status" value="1"/>
</dbReference>
<dbReference type="InterPro" id="IPR003660">
    <property type="entry name" value="HAMP_dom"/>
</dbReference>
<feature type="domain" description="Methyl-accepting transducer" evidence="9">
    <location>
        <begin position="281"/>
        <end position="531"/>
    </location>
</feature>
<dbReference type="GO" id="GO:0005886">
    <property type="term" value="C:plasma membrane"/>
    <property type="evidence" value="ECO:0007669"/>
    <property type="project" value="UniProtKB-SubCell"/>
</dbReference>
<evidence type="ECO:0000256" key="6">
    <source>
        <dbReference type="PROSITE-ProRule" id="PRU00284"/>
    </source>
</evidence>
<dbReference type="RefSeq" id="WP_301627921.1">
    <property type="nucleotide sequence ID" value="NZ_BORS01000009.1"/>
</dbReference>
<dbReference type="Gene3D" id="6.10.340.10">
    <property type="match status" value="1"/>
</dbReference>
<gene>
    <name evidence="11" type="ORF">J41TS4_28220</name>
</gene>
<dbReference type="Gene3D" id="1.10.287.950">
    <property type="entry name" value="Methyl-accepting chemotaxis protein"/>
    <property type="match status" value="1"/>
</dbReference>
<evidence type="ECO:0000313" key="12">
    <source>
        <dbReference type="Proteomes" id="UP000678895"/>
    </source>
</evidence>
<comment type="subcellular location">
    <subcellularLocation>
        <location evidence="1">Cell membrane</location>
    </subcellularLocation>
</comment>
<feature type="coiled-coil region" evidence="7">
    <location>
        <begin position="310"/>
        <end position="337"/>
    </location>
</feature>
<evidence type="ECO:0000256" key="7">
    <source>
        <dbReference type="SAM" id="Coils"/>
    </source>
</evidence>
<evidence type="ECO:0000256" key="2">
    <source>
        <dbReference type="ARBA" id="ARBA00022475"/>
    </source>
</evidence>
<accession>A0A919Y3G6</accession>
<dbReference type="InterPro" id="IPR004090">
    <property type="entry name" value="Chemotax_Me-accpt_rcpt"/>
</dbReference>
<keyword evidence="2" id="KW-1003">Cell membrane</keyword>
<evidence type="ECO:0000313" key="11">
    <source>
        <dbReference type="EMBL" id="GIO43064.1"/>
    </source>
</evidence>